<dbReference type="GO" id="GO:0005737">
    <property type="term" value="C:cytoplasm"/>
    <property type="evidence" value="ECO:0007669"/>
    <property type="project" value="TreeGrafter"/>
</dbReference>
<evidence type="ECO:0000313" key="6">
    <source>
        <dbReference type="Proteomes" id="UP000054018"/>
    </source>
</evidence>
<evidence type="ECO:0000259" key="4">
    <source>
        <dbReference type="PROSITE" id="PS51747"/>
    </source>
</evidence>
<dbReference type="InterPro" id="IPR046341">
    <property type="entry name" value="SET_dom_sf"/>
</dbReference>
<dbReference type="STRING" id="765257.A0A0D0A5W9"/>
<reference evidence="6" key="2">
    <citation type="submission" date="2015-01" db="EMBL/GenBank/DDBJ databases">
        <title>Evolutionary Origins and Diversification of the Mycorrhizal Mutualists.</title>
        <authorList>
            <consortium name="DOE Joint Genome Institute"/>
            <consortium name="Mycorrhizal Genomics Consortium"/>
            <person name="Kohler A."/>
            <person name="Kuo A."/>
            <person name="Nagy L.G."/>
            <person name="Floudas D."/>
            <person name="Copeland A."/>
            <person name="Barry K.W."/>
            <person name="Cichocki N."/>
            <person name="Veneault-Fourrey C."/>
            <person name="LaButti K."/>
            <person name="Lindquist E.A."/>
            <person name="Lipzen A."/>
            <person name="Lundell T."/>
            <person name="Morin E."/>
            <person name="Murat C."/>
            <person name="Riley R."/>
            <person name="Ohm R."/>
            <person name="Sun H."/>
            <person name="Tunlid A."/>
            <person name="Henrissat B."/>
            <person name="Grigoriev I.V."/>
            <person name="Hibbett D.S."/>
            <person name="Martin F."/>
        </authorList>
    </citation>
    <scope>NUCLEOTIDE SEQUENCE [LARGE SCALE GENOMIC DNA]</scope>
    <source>
        <strain evidence="6">441</strain>
    </source>
</reference>
<evidence type="ECO:0000259" key="3">
    <source>
        <dbReference type="PROSITE" id="PS50280"/>
    </source>
</evidence>
<dbReference type="GO" id="GO:0008033">
    <property type="term" value="P:tRNA processing"/>
    <property type="evidence" value="ECO:0007669"/>
    <property type="project" value="UniProtKB-KW"/>
</dbReference>
<evidence type="ECO:0000256" key="2">
    <source>
        <dbReference type="ARBA" id="ARBA00038160"/>
    </source>
</evidence>
<dbReference type="Proteomes" id="UP000054018">
    <property type="component" value="Unassembled WGS sequence"/>
</dbReference>
<dbReference type="Gene3D" id="2.170.270.10">
    <property type="entry name" value="SET domain"/>
    <property type="match status" value="1"/>
</dbReference>
<accession>A0A0D0A5W9</accession>
<dbReference type="GO" id="GO:0005634">
    <property type="term" value="C:nucleus"/>
    <property type="evidence" value="ECO:0007669"/>
    <property type="project" value="TreeGrafter"/>
</dbReference>
<keyword evidence="6" id="KW-1185">Reference proteome</keyword>
<dbReference type="Pfam" id="PF00856">
    <property type="entry name" value="SET"/>
    <property type="match status" value="1"/>
</dbReference>
<proteinExistence type="inferred from homology"/>
<organism evidence="5 6">
    <name type="scientific">Pisolithus microcarpus 441</name>
    <dbReference type="NCBI Taxonomy" id="765257"/>
    <lineage>
        <taxon>Eukaryota</taxon>
        <taxon>Fungi</taxon>
        <taxon>Dikarya</taxon>
        <taxon>Basidiomycota</taxon>
        <taxon>Agaricomycotina</taxon>
        <taxon>Agaricomycetes</taxon>
        <taxon>Agaricomycetidae</taxon>
        <taxon>Boletales</taxon>
        <taxon>Sclerodermatineae</taxon>
        <taxon>Pisolithaceae</taxon>
        <taxon>Pisolithus</taxon>
    </lineage>
</organism>
<name>A0A0D0A5W9_9AGAM</name>
<dbReference type="SMART" id="SM00317">
    <property type="entry name" value="SET"/>
    <property type="match status" value="1"/>
</dbReference>
<protein>
    <submittedName>
        <fullName evidence="5">Unplaced genomic scaffold scaffold_12, whole genome shotgun sequence</fullName>
    </submittedName>
</protein>
<dbReference type="SUPFAM" id="SSF53927">
    <property type="entry name" value="Cytidine deaminase-like"/>
    <property type="match status" value="1"/>
</dbReference>
<dbReference type="PANTHER" id="PTHR11079">
    <property type="entry name" value="CYTOSINE DEAMINASE FAMILY MEMBER"/>
    <property type="match status" value="1"/>
</dbReference>
<dbReference type="PROSITE" id="PS50280">
    <property type="entry name" value="SET"/>
    <property type="match status" value="1"/>
</dbReference>
<dbReference type="Gene3D" id="3.40.140.10">
    <property type="entry name" value="Cytidine Deaminase, domain 2"/>
    <property type="match status" value="1"/>
</dbReference>
<dbReference type="InterPro" id="IPR002125">
    <property type="entry name" value="CMP_dCMP_dom"/>
</dbReference>
<evidence type="ECO:0000256" key="1">
    <source>
        <dbReference type="ARBA" id="ARBA00022694"/>
    </source>
</evidence>
<feature type="domain" description="CMP/dCMP-type deaminase" evidence="4">
    <location>
        <begin position="346"/>
        <end position="479"/>
    </location>
</feature>
<dbReference type="OrthoDB" id="3180714at2759"/>
<dbReference type="Pfam" id="PF00383">
    <property type="entry name" value="dCMP_cyt_deam_1"/>
    <property type="match status" value="1"/>
</dbReference>
<sequence length="507" mass="57027">MATTTILNREQCYVKEIRGKGRGVFASRAIPAQTIIETSPVLLFAKDEYERHGRHTLLDHYTFNWRDGHMALALGLGSLFNHSERPNVSYSLDIARDCIVYTSARAICADEELCIFYGHNLWFGPVDVPNESNSSRFVPEAPKQTMPDGWDYLTNIQEDFCSALDHSNSFLSGSMDDVINEDELPFSRKKLSLDKEEEEIGDIELGITVTARCHFSLLLTPSYIVQAWVVDIPVQKHIASMLKWLKCSELDIEALSHLKRIRRQGETSTLLLGVTLQPPILPSDVALGIPYQLPVPCNPALTQTSLHLKNTFWPTVLAPRRKWEPEKWTRRKLKWAHDAVNALKKECHEVASSGELPIVAYVPKPYDDENDLSQSFIAHDTRTSTRHPLRHAALNVIRKVADFRVTEPTSPREDGSVQTQNGTQYLLTGLTLFITHEPCIMCSMALLHSRVKEVFYLYPMPKTGGCGGAACIPALKGVNHRFTIAVWKGECDAGEDDIFPLAFEIDA</sequence>
<dbReference type="CDD" id="cd01285">
    <property type="entry name" value="nucleoside_deaminase"/>
    <property type="match status" value="1"/>
</dbReference>
<dbReference type="EMBL" id="KN833696">
    <property type="protein sequence ID" value="KIK27438.1"/>
    <property type="molecule type" value="Genomic_DNA"/>
</dbReference>
<dbReference type="PANTHER" id="PTHR11079:SF156">
    <property type="entry name" value="INACTIVE TRNA-SPECIFIC ADENOSINE DEAMINASE-LIKE PROTEIN 3-RELATED"/>
    <property type="match status" value="1"/>
</dbReference>
<dbReference type="InterPro" id="IPR016193">
    <property type="entry name" value="Cytidine_deaminase-like"/>
</dbReference>
<keyword evidence="1" id="KW-0819">tRNA processing</keyword>
<dbReference type="InterPro" id="IPR001214">
    <property type="entry name" value="SET_dom"/>
</dbReference>
<dbReference type="PROSITE" id="PS51747">
    <property type="entry name" value="CYT_DCMP_DEAMINASES_2"/>
    <property type="match status" value="1"/>
</dbReference>
<dbReference type="HOGENOM" id="CLU_013817_0_1_1"/>
<dbReference type="GO" id="GO:0052717">
    <property type="term" value="F:tRNA-specific adenosine-34 deaminase activity"/>
    <property type="evidence" value="ECO:0007669"/>
    <property type="project" value="TreeGrafter"/>
</dbReference>
<dbReference type="CDD" id="cd10540">
    <property type="entry name" value="SET_SpSet7-like"/>
    <property type="match status" value="1"/>
</dbReference>
<dbReference type="AlphaFoldDB" id="A0A0D0A5W9"/>
<comment type="similarity">
    <text evidence="2">Belongs to the cytidine and deoxycytidylate deaminase family. ADAT3 subfamily.</text>
</comment>
<dbReference type="SUPFAM" id="SSF82199">
    <property type="entry name" value="SET domain"/>
    <property type="match status" value="1"/>
</dbReference>
<evidence type="ECO:0000313" key="5">
    <source>
        <dbReference type="EMBL" id="KIK27438.1"/>
    </source>
</evidence>
<gene>
    <name evidence="5" type="ORF">PISMIDRAFT_28052</name>
</gene>
<feature type="domain" description="SET" evidence="3">
    <location>
        <begin position="10"/>
        <end position="118"/>
    </location>
</feature>
<reference evidence="5 6" key="1">
    <citation type="submission" date="2014-04" db="EMBL/GenBank/DDBJ databases">
        <authorList>
            <consortium name="DOE Joint Genome Institute"/>
            <person name="Kuo A."/>
            <person name="Kohler A."/>
            <person name="Costa M.D."/>
            <person name="Nagy L.G."/>
            <person name="Floudas D."/>
            <person name="Copeland A."/>
            <person name="Barry K.W."/>
            <person name="Cichocki N."/>
            <person name="Veneault-Fourrey C."/>
            <person name="LaButti K."/>
            <person name="Lindquist E.A."/>
            <person name="Lipzen A."/>
            <person name="Lundell T."/>
            <person name="Morin E."/>
            <person name="Murat C."/>
            <person name="Sun H."/>
            <person name="Tunlid A."/>
            <person name="Henrissat B."/>
            <person name="Grigoriev I.V."/>
            <person name="Hibbett D.S."/>
            <person name="Martin F."/>
            <person name="Nordberg H.P."/>
            <person name="Cantor M.N."/>
            <person name="Hua S.X."/>
        </authorList>
    </citation>
    <scope>NUCLEOTIDE SEQUENCE [LARGE SCALE GENOMIC DNA]</scope>
    <source>
        <strain evidence="5 6">441</strain>
    </source>
</reference>